<evidence type="ECO:0000313" key="2">
    <source>
        <dbReference type="EMBL" id="MQU28098.1"/>
    </source>
</evidence>
<comment type="caution">
    <text evidence="2">The sequence shown here is derived from an EMBL/GenBank/DDBJ whole genome shotgun (WGS) entry which is preliminary data.</text>
</comment>
<dbReference type="AlphaFoldDB" id="A0A7X2CEF4"/>
<name>A0A7X2CEF4_9PSED</name>
<reference evidence="2 3" key="1">
    <citation type="submission" date="2019-10" db="EMBL/GenBank/DDBJ databases">
        <title>Evaluation of single-gene subtyping targets for Pseudomonas.</title>
        <authorList>
            <person name="Reichler S.J."/>
            <person name="Orsi R.H."/>
            <person name="Wiedmann M."/>
            <person name="Martin N.H."/>
            <person name="Murphy S.I."/>
        </authorList>
    </citation>
    <scope>NUCLEOTIDE SEQUENCE [LARGE SCALE GENOMIC DNA]</scope>
    <source>
        <strain evidence="2 3">FSL R10-1984</strain>
    </source>
</reference>
<dbReference type="Proteomes" id="UP000437970">
    <property type="component" value="Unassembled WGS sequence"/>
</dbReference>
<sequence>MFVKLLIASLVILIGVVLVCRRVAKKRNQEMKLRAIVCAGLAAIVLIWWGFYWSNPERDAGSVVVNEAVLSQYSIEQYPRFYENWGETGIKRIELRERAVLQKVSRQKRCDAVYVTGLAENQSTPPDNIVIFANCENGYQFYVGPDGNILSYRKTH</sequence>
<protein>
    <submittedName>
        <fullName evidence="2">Uncharacterized protein</fullName>
    </submittedName>
</protein>
<organism evidence="2 3">
    <name type="scientific">Pseudomonas helleri</name>
    <dbReference type="NCBI Taxonomy" id="1608996"/>
    <lineage>
        <taxon>Bacteria</taxon>
        <taxon>Pseudomonadati</taxon>
        <taxon>Pseudomonadota</taxon>
        <taxon>Gammaproteobacteria</taxon>
        <taxon>Pseudomonadales</taxon>
        <taxon>Pseudomonadaceae</taxon>
        <taxon>Pseudomonas</taxon>
    </lineage>
</organism>
<proteinExistence type="predicted"/>
<keyword evidence="1" id="KW-0472">Membrane</keyword>
<keyword evidence="1" id="KW-1133">Transmembrane helix</keyword>
<dbReference type="EMBL" id="WIVW01000024">
    <property type="protein sequence ID" value="MQU28098.1"/>
    <property type="molecule type" value="Genomic_DNA"/>
</dbReference>
<evidence type="ECO:0000313" key="3">
    <source>
        <dbReference type="Proteomes" id="UP000437970"/>
    </source>
</evidence>
<feature type="transmembrane region" description="Helical" evidence="1">
    <location>
        <begin position="36"/>
        <end position="53"/>
    </location>
</feature>
<evidence type="ECO:0000256" key="1">
    <source>
        <dbReference type="SAM" id="Phobius"/>
    </source>
</evidence>
<gene>
    <name evidence="2" type="ORF">GHO29_16600</name>
</gene>
<feature type="transmembrane region" description="Helical" evidence="1">
    <location>
        <begin position="6"/>
        <end position="24"/>
    </location>
</feature>
<keyword evidence="1" id="KW-0812">Transmembrane</keyword>
<dbReference type="RefSeq" id="WP_153380571.1">
    <property type="nucleotide sequence ID" value="NZ_WIVW01000024.1"/>
</dbReference>
<accession>A0A7X2CEF4</accession>